<dbReference type="GO" id="GO:0006955">
    <property type="term" value="P:immune response"/>
    <property type="evidence" value="ECO:0007669"/>
    <property type="project" value="InterPro"/>
</dbReference>
<dbReference type="Ensembl" id="ENSSGRT00000014618.1">
    <property type="protein sequence ID" value="ENSSGRP00000013518.1"/>
    <property type="gene ID" value="ENSSGRG00000008537.1"/>
</dbReference>
<proteinExistence type="predicted"/>
<evidence type="ECO:0000313" key="3">
    <source>
        <dbReference type="Proteomes" id="UP000472262"/>
    </source>
</evidence>
<feature type="chain" id="PRO_5025332358" evidence="1">
    <location>
        <begin position="20"/>
        <end position="118"/>
    </location>
</feature>
<evidence type="ECO:0000256" key="1">
    <source>
        <dbReference type="SAM" id="SignalP"/>
    </source>
</evidence>
<feature type="signal peptide" evidence="1">
    <location>
        <begin position="1"/>
        <end position="19"/>
    </location>
</feature>
<keyword evidence="3" id="KW-1185">Reference proteome</keyword>
<dbReference type="Proteomes" id="UP000472262">
    <property type="component" value="Unassembled WGS sequence"/>
</dbReference>
<evidence type="ECO:0000313" key="2">
    <source>
        <dbReference type="Ensembl" id="ENSSGRP00000013518.1"/>
    </source>
</evidence>
<name>A0A672KSR4_SINGR</name>
<gene>
    <name evidence="2" type="primary">LOC107578575</name>
</gene>
<dbReference type="GO" id="GO:0005576">
    <property type="term" value="C:extracellular region"/>
    <property type="evidence" value="ECO:0007669"/>
    <property type="project" value="InterPro"/>
</dbReference>
<dbReference type="Gene3D" id="2.40.50.40">
    <property type="match status" value="1"/>
</dbReference>
<reference evidence="2" key="2">
    <citation type="submission" date="2025-09" db="UniProtKB">
        <authorList>
            <consortium name="Ensembl"/>
        </authorList>
    </citation>
    <scope>IDENTIFICATION</scope>
</reference>
<keyword evidence="1" id="KW-0732">Signal</keyword>
<dbReference type="GO" id="GO:0008009">
    <property type="term" value="F:chemokine activity"/>
    <property type="evidence" value="ECO:0007669"/>
    <property type="project" value="InterPro"/>
</dbReference>
<accession>A0A672KSR4</accession>
<protein>
    <submittedName>
        <fullName evidence="2">C-X-C motif chemokine 11-like</fullName>
    </submittedName>
</protein>
<reference evidence="2" key="1">
    <citation type="submission" date="2025-08" db="UniProtKB">
        <authorList>
            <consortium name="Ensembl"/>
        </authorList>
    </citation>
    <scope>IDENTIFICATION</scope>
</reference>
<dbReference type="InterPro" id="IPR036048">
    <property type="entry name" value="Interleukin_8-like_sf"/>
</dbReference>
<dbReference type="InParanoid" id="A0A672KSR4"/>
<sequence>MKTTTFIVLVCLLVVEVKGHSLDVKGRYICADKGVNKVSRKATEKVEIILPSPSWKRLEIVVTMRGAGQKCLNPGSRFTKKYILTAIQKMSSMICDHSETRKVAGSSLRSGRDCLWGE</sequence>
<dbReference type="AlphaFoldDB" id="A0A672KSR4"/>
<organism evidence="2 3">
    <name type="scientific">Sinocyclocheilus grahami</name>
    <name type="common">Dianchi golden-line fish</name>
    <name type="synonym">Barbus grahami</name>
    <dbReference type="NCBI Taxonomy" id="75366"/>
    <lineage>
        <taxon>Eukaryota</taxon>
        <taxon>Metazoa</taxon>
        <taxon>Chordata</taxon>
        <taxon>Craniata</taxon>
        <taxon>Vertebrata</taxon>
        <taxon>Euteleostomi</taxon>
        <taxon>Actinopterygii</taxon>
        <taxon>Neopterygii</taxon>
        <taxon>Teleostei</taxon>
        <taxon>Ostariophysi</taxon>
        <taxon>Cypriniformes</taxon>
        <taxon>Cyprinidae</taxon>
        <taxon>Cyprininae</taxon>
        <taxon>Sinocyclocheilus</taxon>
    </lineage>
</organism>
<dbReference type="SUPFAM" id="SSF54117">
    <property type="entry name" value="Interleukin 8-like chemokines"/>
    <property type="match status" value="1"/>
</dbReference>